<comment type="caution">
    <text evidence="2">The sequence shown here is derived from an EMBL/GenBank/DDBJ whole genome shotgun (WGS) entry which is preliminary data.</text>
</comment>
<proteinExistence type="predicted"/>
<accession>A0ABW5VXR9</accession>
<evidence type="ECO:0000313" key="3">
    <source>
        <dbReference type="Proteomes" id="UP001597479"/>
    </source>
</evidence>
<keyword evidence="3" id="KW-1185">Reference proteome</keyword>
<gene>
    <name evidence="2" type="ORF">ACFS27_16425</name>
</gene>
<dbReference type="Proteomes" id="UP001597479">
    <property type="component" value="Unassembled WGS sequence"/>
</dbReference>
<dbReference type="RefSeq" id="WP_377184937.1">
    <property type="nucleotide sequence ID" value="NZ_JBHUOG010000002.1"/>
</dbReference>
<dbReference type="EMBL" id="JBHUOG010000002">
    <property type="protein sequence ID" value="MFD2795145.1"/>
    <property type="molecule type" value="Genomic_DNA"/>
</dbReference>
<keyword evidence="1" id="KW-1133">Transmembrane helix</keyword>
<feature type="transmembrane region" description="Helical" evidence="1">
    <location>
        <begin position="61"/>
        <end position="78"/>
    </location>
</feature>
<protein>
    <submittedName>
        <fullName evidence="2">DUF2243 domain-containing protein</fullName>
    </submittedName>
</protein>
<organism evidence="2 3">
    <name type="scientific">Promicromonospora vindobonensis</name>
    <dbReference type="NCBI Taxonomy" id="195748"/>
    <lineage>
        <taxon>Bacteria</taxon>
        <taxon>Bacillati</taxon>
        <taxon>Actinomycetota</taxon>
        <taxon>Actinomycetes</taxon>
        <taxon>Micrococcales</taxon>
        <taxon>Promicromonosporaceae</taxon>
        <taxon>Promicromonospora</taxon>
    </lineage>
</organism>
<evidence type="ECO:0000313" key="2">
    <source>
        <dbReference type="EMBL" id="MFD2795145.1"/>
    </source>
</evidence>
<feature type="transmembrane region" description="Helical" evidence="1">
    <location>
        <begin position="85"/>
        <end position="105"/>
    </location>
</feature>
<reference evidence="3" key="1">
    <citation type="journal article" date="2019" name="Int. J. Syst. Evol. Microbiol.">
        <title>The Global Catalogue of Microorganisms (GCM) 10K type strain sequencing project: providing services to taxonomists for standard genome sequencing and annotation.</title>
        <authorList>
            <consortium name="The Broad Institute Genomics Platform"/>
            <consortium name="The Broad Institute Genome Sequencing Center for Infectious Disease"/>
            <person name="Wu L."/>
            <person name="Ma J."/>
        </authorList>
    </citation>
    <scope>NUCLEOTIDE SEQUENCE [LARGE SCALE GENOMIC DNA]</scope>
    <source>
        <strain evidence="3">CCM 7044</strain>
    </source>
</reference>
<feature type="transmembrane region" description="Helical" evidence="1">
    <location>
        <begin position="21"/>
        <end position="41"/>
    </location>
</feature>
<evidence type="ECO:0000256" key="1">
    <source>
        <dbReference type="SAM" id="Phobius"/>
    </source>
</evidence>
<dbReference type="InterPro" id="IPR018719">
    <property type="entry name" value="DUF2243_membrane"/>
</dbReference>
<keyword evidence="1" id="KW-0812">Transmembrane</keyword>
<dbReference type="Pfam" id="PF10002">
    <property type="entry name" value="DUF2243"/>
    <property type="match status" value="1"/>
</dbReference>
<feature type="transmembrane region" description="Helical" evidence="1">
    <location>
        <begin position="130"/>
        <end position="150"/>
    </location>
</feature>
<name>A0ABW5VXR9_9MICO</name>
<keyword evidence="1" id="KW-0472">Membrane</keyword>
<sequence length="167" mass="18875">MRGDSNRTAPSPLRNRSYWAAFLLGIATMAAIDEIVFHQILAWHHFYDNATPDIALVSDGLLHAGELLFFAFGFFLMLDARRRRTFWAAAAWTGFLVGLGMFQLWDGIIDHKLLRLHQIRYGVEVLPYDIAWNTAGGALLLAGIIWTIALTRRSNRTTARTEATAQR</sequence>